<dbReference type="EMBL" id="JAVREO010000017">
    <property type="protein sequence ID" value="MDT0269447.1"/>
    <property type="molecule type" value="Genomic_DNA"/>
</dbReference>
<keyword evidence="11" id="KW-1185">Reference proteome</keyword>
<sequence length="713" mass="75184">MPDLTRGPALAGIVGIAAPLALANLLQQGYLVVDSAVVGHYVGVTGLAAMGAAQPLYTIVSSLFTGVSGAFAVRLGQLAGAGRRDDPSALLALALCTGVWSVLTAGVALLATDPLLALAGVTGEVAAAARAFLLTLCSGLVAVYALGAVCTVLTGRGDARAATRLMIVASLLNGAFAWLFVGVWRFGVVGAALAVLLANALAAAVGLAGLVREYRRRPAGTAPVTAEAVRAELRGGLRIGGPMAAQYLLIGLGVLALVWIVTPFGEPALAALTVIARLELLTSVLFLTLSGALMVFTAQNTGAGRPARVREGLRRTVWLGVTLSVVVSGLLLAQRGPIAALFSGSAETRLIIERYLLVTAPFFGCYTLMVVLHGWFNGQGRAVVPLVCTLLSLGVVRLPLSYGLGRAWGVDGVLWATVIGWAVGLGYTLLAARRPGRRAGPAPPEPARTEPVRPERSPDDEWCAAPMPNPELITFDNGLQCFAQSPDEARFQYREIFELGCYDKVRLSAGSFVVDVGANIGLFSLFVKQRFPDAEILAFEPIPETLRVLRRNVSLHGLTDVTVHGCALGAAHEPDVAFTYYPVIPGNSTRYPAEKELQKTVLTPIEGAAVVAEKHAGVEVRASVARLSDFLADRPRVDLLEVDVEGAELEVLRGIDAGDWPKIDQVVLEVQDIDGRLAAIRALLHRHGLESTVEISPLIPPEIRTYVVHATRP</sequence>
<dbReference type="PANTHER" id="PTHR43549:SF3">
    <property type="entry name" value="MULTIDRUG RESISTANCE PROTEIN YPNP-RELATED"/>
    <property type="match status" value="1"/>
</dbReference>
<feature type="region of interest" description="Disordered" evidence="7">
    <location>
        <begin position="436"/>
        <end position="459"/>
    </location>
</feature>
<evidence type="ECO:0000256" key="8">
    <source>
        <dbReference type="SAM" id="Phobius"/>
    </source>
</evidence>
<evidence type="ECO:0000256" key="5">
    <source>
        <dbReference type="ARBA" id="ARBA00022989"/>
    </source>
</evidence>
<keyword evidence="6 8" id="KW-0472">Membrane</keyword>
<keyword evidence="2" id="KW-0813">Transport</keyword>
<feature type="transmembrane region" description="Helical" evidence="8">
    <location>
        <begin position="190"/>
        <end position="211"/>
    </location>
</feature>
<evidence type="ECO:0000256" key="1">
    <source>
        <dbReference type="ARBA" id="ARBA00004651"/>
    </source>
</evidence>
<keyword evidence="3" id="KW-1003">Cell membrane</keyword>
<feature type="transmembrane region" description="Helical" evidence="8">
    <location>
        <begin position="244"/>
        <end position="262"/>
    </location>
</feature>
<evidence type="ECO:0000256" key="4">
    <source>
        <dbReference type="ARBA" id="ARBA00022692"/>
    </source>
</evidence>
<dbReference type="Pfam" id="PF05050">
    <property type="entry name" value="Methyltransf_21"/>
    <property type="match status" value="1"/>
</dbReference>
<reference evidence="11" key="1">
    <citation type="submission" date="2023-07" db="EMBL/GenBank/DDBJ databases">
        <title>30 novel species of actinomycetes from the DSMZ collection.</title>
        <authorList>
            <person name="Nouioui I."/>
        </authorList>
    </citation>
    <scope>NUCLEOTIDE SEQUENCE [LARGE SCALE GENOMIC DNA]</scope>
    <source>
        <strain evidence="11">DSM 44915</strain>
    </source>
</reference>
<feature type="transmembrane region" description="Helical" evidence="8">
    <location>
        <begin position="317"/>
        <end position="335"/>
    </location>
</feature>
<keyword evidence="4 8" id="KW-0812">Transmembrane</keyword>
<comment type="caution">
    <text evidence="10">The sequence shown here is derived from an EMBL/GenBank/DDBJ whole genome shotgun (WGS) entry which is preliminary data.</text>
</comment>
<dbReference type="InterPro" id="IPR052031">
    <property type="entry name" value="Membrane_Transporter-Flippase"/>
</dbReference>
<dbReference type="NCBIfam" id="TIGR00797">
    <property type="entry name" value="matE"/>
    <property type="match status" value="1"/>
</dbReference>
<evidence type="ECO:0000259" key="9">
    <source>
        <dbReference type="Pfam" id="PF05050"/>
    </source>
</evidence>
<dbReference type="NCBIfam" id="TIGR01444">
    <property type="entry name" value="fkbM_fam"/>
    <property type="match status" value="1"/>
</dbReference>
<evidence type="ECO:0000256" key="2">
    <source>
        <dbReference type="ARBA" id="ARBA00022448"/>
    </source>
</evidence>
<feature type="transmembrane region" description="Helical" evidence="8">
    <location>
        <begin position="165"/>
        <end position="184"/>
    </location>
</feature>
<feature type="compositionally biased region" description="Basic and acidic residues" evidence="7">
    <location>
        <begin position="447"/>
        <end position="459"/>
    </location>
</feature>
<feature type="transmembrane region" description="Helical" evidence="8">
    <location>
        <begin position="56"/>
        <end position="76"/>
    </location>
</feature>
<evidence type="ECO:0000256" key="3">
    <source>
        <dbReference type="ARBA" id="ARBA00022475"/>
    </source>
</evidence>
<accession>A0ABU2JWW2</accession>
<evidence type="ECO:0000256" key="6">
    <source>
        <dbReference type="ARBA" id="ARBA00023136"/>
    </source>
</evidence>
<dbReference type="Pfam" id="PF01554">
    <property type="entry name" value="MatE"/>
    <property type="match status" value="2"/>
</dbReference>
<feature type="transmembrane region" description="Helical" evidence="8">
    <location>
        <begin position="88"/>
        <end position="111"/>
    </location>
</feature>
<feature type="transmembrane region" description="Helical" evidence="8">
    <location>
        <begin position="30"/>
        <end position="50"/>
    </location>
</feature>
<comment type="subcellular location">
    <subcellularLocation>
        <location evidence="1">Cell membrane</location>
        <topology evidence="1">Multi-pass membrane protein</topology>
    </subcellularLocation>
</comment>
<feature type="transmembrane region" description="Helical" evidence="8">
    <location>
        <begin position="355"/>
        <end position="376"/>
    </location>
</feature>
<dbReference type="InterPro" id="IPR002528">
    <property type="entry name" value="MATE_fam"/>
</dbReference>
<gene>
    <name evidence="10" type="ORF">RM844_24500</name>
</gene>
<evidence type="ECO:0000256" key="7">
    <source>
        <dbReference type="SAM" id="MobiDB-lite"/>
    </source>
</evidence>
<dbReference type="InterPro" id="IPR006342">
    <property type="entry name" value="FkbM_mtfrase"/>
</dbReference>
<keyword evidence="5 8" id="KW-1133">Transmembrane helix</keyword>
<dbReference type="InterPro" id="IPR029063">
    <property type="entry name" value="SAM-dependent_MTases_sf"/>
</dbReference>
<dbReference type="SUPFAM" id="SSF53335">
    <property type="entry name" value="S-adenosyl-L-methionine-dependent methyltransferases"/>
    <property type="match status" value="1"/>
</dbReference>
<feature type="domain" description="Methyltransferase FkbM" evidence="9">
    <location>
        <begin position="515"/>
        <end position="688"/>
    </location>
</feature>
<proteinExistence type="predicted"/>
<dbReference type="Gene3D" id="3.40.50.150">
    <property type="entry name" value="Vaccinia Virus protein VP39"/>
    <property type="match status" value="1"/>
</dbReference>
<dbReference type="RefSeq" id="WP_311669531.1">
    <property type="nucleotide sequence ID" value="NZ_JAVREO010000017.1"/>
</dbReference>
<feature type="transmembrane region" description="Helical" evidence="8">
    <location>
        <begin position="383"/>
        <end position="400"/>
    </location>
</feature>
<organism evidence="10 11">
    <name type="scientific">Streptomyces chisholmiae</name>
    <dbReference type="NCBI Taxonomy" id="3075540"/>
    <lineage>
        <taxon>Bacteria</taxon>
        <taxon>Bacillati</taxon>
        <taxon>Actinomycetota</taxon>
        <taxon>Actinomycetes</taxon>
        <taxon>Kitasatosporales</taxon>
        <taxon>Streptomycetaceae</taxon>
        <taxon>Streptomyces</taxon>
    </lineage>
</organism>
<dbReference type="PANTHER" id="PTHR43549">
    <property type="entry name" value="MULTIDRUG RESISTANCE PROTEIN YPNP-RELATED"/>
    <property type="match status" value="1"/>
</dbReference>
<protein>
    <submittedName>
        <fullName evidence="10">MATE family efflux transporter</fullName>
    </submittedName>
</protein>
<feature type="transmembrane region" description="Helical" evidence="8">
    <location>
        <begin position="131"/>
        <end position="153"/>
    </location>
</feature>
<dbReference type="Proteomes" id="UP001183410">
    <property type="component" value="Unassembled WGS sequence"/>
</dbReference>
<feature type="transmembrane region" description="Helical" evidence="8">
    <location>
        <begin position="268"/>
        <end position="296"/>
    </location>
</feature>
<feature type="transmembrane region" description="Helical" evidence="8">
    <location>
        <begin position="412"/>
        <end position="430"/>
    </location>
</feature>
<name>A0ABU2JWW2_9ACTN</name>
<evidence type="ECO:0000313" key="11">
    <source>
        <dbReference type="Proteomes" id="UP001183410"/>
    </source>
</evidence>
<evidence type="ECO:0000313" key="10">
    <source>
        <dbReference type="EMBL" id="MDT0269447.1"/>
    </source>
</evidence>
<feature type="transmembrane region" description="Helical" evidence="8">
    <location>
        <begin position="6"/>
        <end position="23"/>
    </location>
</feature>